<dbReference type="RefSeq" id="WP_012138532.1">
    <property type="nucleotide sequence ID" value="NZ_KE007326.1"/>
</dbReference>
<dbReference type="SUPFAM" id="SSF46689">
    <property type="entry name" value="Homeodomain-like"/>
    <property type="match status" value="1"/>
</dbReference>
<protein>
    <submittedName>
        <fullName evidence="5">AraC family transcriptional regulator</fullName>
    </submittedName>
</protein>
<dbReference type="Proteomes" id="UP000016540">
    <property type="component" value="Unassembled WGS sequence"/>
</dbReference>
<dbReference type="HOGENOM" id="CLU_047522_0_0_6"/>
<dbReference type="PANTHER" id="PTHR47894:SF1">
    <property type="entry name" value="HTH-TYPE TRANSCRIPTIONAL REGULATOR VQSM"/>
    <property type="match status" value="1"/>
</dbReference>
<dbReference type="EMBL" id="ASAD01000013">
    <property type="protein sequence ID" value="EON91718.1"/>
    <property type="molecule type" value="Genomic_DNA"/>
</dbReference>
<dbReference type="InterPro" id="IPR032687">
    <property type="entry name" value="AraC-type_N"/>
</dbReference>
<dbReference type="STRING" id="1318628.MARLIPOL_12315"/>
<name>R8AZF6_9GAMM</name>
<dbReference type="InterPro" id="IPR018060">
    <property type="entry name" value="HTH_AraC"/>
</dbReference>
<evidence type="ECO:0000256" key="1">
    <source>
        <dbReference type="ARBA" id="ARBA00023015"/>
    </source>
</evidence>
<dbReference type="PRINTS" id="PR00032">
    <property type="entry name" value="HTHARAC"/>
</dbReference>
<evidence type="ECO:0000256" key="2">
    <source>
        <dbReference type="ARBA" id="ARBA00023125"/>
    </source>
</evidence>
<reference evidence="5 6" key="1">
    <citation type="journal article" date="2013" name="Genome Announc.">
        <title>Draft Genome Sequence of the Moderately Halophilic Bacterium Marinobacter lipolyticus Strain SM19.</title>
        <authorList>
            <person name="Papke R.T."/>
            <person name="de la Haba R.R."/>
            <person name="Infante-Dominguez C."/>
            <person name="Perez D."/>
            <person name="Sanchez-Porro C."/>
            <person name="Lapierre P."/>
            <person name="Ventosa A."/>
        </authorList>
    </citation>
    <scope>NUCLEOTIDE SEQUENCE [LARGE SCALE GENOMIC DNA]</scope>
    <source>
        <strain evidence="5 6">SM19</strain>
    </source>
</reference>
<evidence type="ECO:0000256" key="3">
    <source>
        <dbReference type="ARBA" id="ARBA00023163"/>
    </source>
</evidence>
<dbReference type="GO" id="GO:0005829">
    <property type="term" value="C:cytosol"/>
    <property type="evidence" value="ECO:0007669"/>
    <property type="project" value="TreeGrafter"/>
</dbReference>
<dbReference type="InterPro" id="IPR009057">
    <property type="entry name" value="Homeodomain-like_sf"/>
</dbReference>
<keyword evidence="2" id="KW-0238">DNA-binding</keyword>
<dbReference type="OrthoDB" id="5582699at2"/>
<dbReference type="GO" id="GO:0003700">
    <property type="term" value="F:DNA-binding transcription factor activity"/>
    <property type="evidence" value="ECO:0007669"/>
    <property type="project" value="InterPro"/>
</dbReference>
<organism evidence="5 6">
    <name type="scientific">Marinobacter lipolyticus SM19</name>
    <dbReference type="NCBI Taxonomy" id="1318628"/>
    <lineage>
        <taxon>Bacteria</taxon>
        <taxon>Pseudomonadati</taxon>
        <taxon>Pseudomonadota</taxon>
        <taxon>Gammaproteobacteria</taxon>
        <taxon>Pseudomonadales</taxon>
        <taxon>Marinobacteraceae</taxon>
        <taxon>Marinobacter</taxon>
    </lineage>
</organism>
<comment type="caution">
    <text evidence="5">The sequence shown here is derived from an EMBL/GenBank/DDBJ whole genome shotgun (WGS) entry which is preliminary data.</text>
</comment>
<keyword evidence="6" id="KW-1185">Reference proteome</keyword>
<feature type="domain" description="HTH araC/xylS-type" evidence="4">
    <location>
        <begin position="234"/>
        <end position="332"/>
    </location>
</feature>
<keyword evidence="1" id="KW-0805">Transcription regulation</keyword>
<sequence>MHNLTFSSHYARAVLHGLEKRGLPIAELLHKNGIDPDFIYPPRARLPTEQFIRLFRMTWKVLDDEFMGRTTQPCRVGHFHLMGSLVVHSATLEDVIRQSIRCYRLFNHDIEIELNTEGEEAELTMTHRHPELDPDQFLIEWLLMVWHRLVGWLIGRKIVLSHATFQHGLPGHFDEYRFVFPCQCHFEQPRNSLFFSKAYLTMPVTRTPAELDEFILSSPRNLLVWTDDDDSLTTRVRRLLEGMDQDRLPTLETMADHLNMTSNTLSRKLKSEGSAYQKIKDNLRRDQAVTLLLRPNLTITEISSQLGFTEPGAFSRAFKHWTGLSPLAYRKQDY</sequence>
<dbReference type="Pfam" id="PF12833">
    <property type="entry name" value="HTH_18"/>
    <property type="match status" value="1"/>
</dbReference>
<accession>R8AZF6</accession>
<evidence type="ECO:0000313" key="6">
    <source>
        <dbReference type="Proteomes" id="UP000016540"/>
    </source>
</evidence>
<proteinExistence type="predicted"/>
<dbReference type="InterPro" id="IPR020449">
    <property type="entry name" value="Tscrpt_reg_AraC-type_HTH"/>
</dbReference>
<dbReference type="AlphaFoldDB" id="R8AZF6"/>
<dbReference type="PANTHER" id="PTHR47894">
    <property type="entry name" value="HTH-TYPE TRANSCRIPTIONAL REGULATOR GADX"/>
    <property type="match status" value="1"/>
</dbReference>
<dbReference type="Pfam" id="PF12625">
    <property type="entry name" value="Arabinose_bd"/>
    <property type="match status" value="1"/>
</dbReference>
<dbReference type="SMART" id="SM00342">
    <property type="entry name" value="HTH_ARAC"/>
    <property type="match status" value="1"/>
</dbReference>
<dbReference type="PROSITE" id="PS01124">
    <property type="entry name" value="HTH_ARAC_FAMILY_2"/>
    <property type="match status" value="1"/>
</dbReference>
<dbReference type="eggNOG" id="COG2207">
    <property type="taxonomic scope" value="Bacteria"/>
</dbReference>
<keyword evidence="3" id="KW-0804">Transcription</keyword>
<gene>
    <name evidence="5" type="ORF">MARLIPOL_12315</name>
</gene>
<dbReference type="Gene3D" id="1.10.10.60">
    <property type="entry name" value="Homeodomain-like"/>
    <property type="match status" value="1"/>
</dbReference>
<dbReference type="PATRIC" id="fig|1318628.3.peg.2459"/>
<evidence type="ECO:0000313" key="5">
    <source>
        <dbReference type="EMBL" id="EON91718.1"/>
    </source>
</evidence>
<evidence type="ECO:0000259" key="4">
    <source>
        <dbReference type="PROSITE" id="PS01124"/>
    </source>
</evidence>
<dbReference type="GO" id="GO:0000976">
    <property type="term" value="F:transcription cis-regulatory region binding"/>
    <property type="evidence" value="ECO:0007669"/>
    <property type="project" value="TreeGrafter"/>
</dbReference>